<feature type="domain" description="HIT" evidence="2">
    <location>
        <begin position="1"/>
        <end position="103"/>
    </location>
</feature>
<name>A0A0W0Z9T4_9GAMM</name>
<evidence type="ECO:0000313" key="4">
    <source>
        <dbReference type="Proteomes" id="UP000054600"/>
    </source>
</evidence>
<sequence>MFCIDERIQSSCFTLGDWPLSRVLLKNEVQFPWLILVPRKDNIQEIHQLDKDERIQLMEEINQLSRLMTDYFKPDKLNVGALGNIVSQLHVHVVARSTTDCLWPQGIWQPALKTIPYDEEQLSVFIPKLSGLISNAGAVWR</sequence>
<dbReference type="EMBL" id="LNYW01000009">
    <property type="protein sequence ID" value="KTD65863.1"/>
    <property type="molecule type" value="Genomic_DNA"/>
</dbReference>
<keyword evidence="3" id="KW-0378">Hydrolase</keyword>
<dbReference type="PATRIC" id="fig|1122169.6.peg.251"/>
<dbReference type="PROSITE" id="PS51084">
    <property type="entry name" value="HIT_2"/>
    <property type="match status" value="1"/>
</dbReference>
<keyword evidence="4" id="KW-1185">Reference proteome</keyword>
<dbReference type="SUPFAM" id="SSF54197">
    <property type="entry name" value="HIT-like"/>
    <property type="match status" value="1"/>
</dbReference>
<evidence type="ECO:0000256" key="1">
    <source>
        <dbReference type="PROSITE-ProRule" id="PRU00464"/>
    </source>
</evidence>
<dbReference type="Pfam" id="PF01230">
    <property type="entry name" value="HIT"/>
    <property type="match status" value="1"/>
</dbReference>
<comment type="caution">
    <text evidence="1">Lacks conserved residue(s) required for the propagation of feature annotation.</text>
</comment>
<dbReference type="Proteomes" id="UP000054600">
    <property type="component" value="Unassembled WGS sequence"/>
</dbReference>
<organism evidence="3 4">
    <name type="scientific">Legionella shakespearei DSM 23087</name>
    <dbReference type="NCBI Taxonomy" id="1122169"/>
    <lineage>
        <taxon>Bacteria</taxon>
        <taxon>Pseudomonadati</taxon>
        <taxon>Pseudomonadota</taxon>
        <taxon>Gammaproteobacteria</taxon>
        <taxon>Legionellales</taxon>
        <taxon>Legionellaceae</taxon>
        <taxon>Legionella</taxon>
    </lineage>
</organism>
<dbReference type="eggNOG" id="COG0537">
    <property type="taxonomic scope" value="Bacteria"/>
</dbReference>
<evidence type="ECO:0000313" key="3">
    <source>
        <dbReference type="EMBL" id="KTD65863.1"/>
    </source>
</evidence>
<dbReference type="InterPro" id="IPR036265">
    <property type="entry name" value="HIT-like_sf"/>
</dbReference>
<gene>
    <name evidence="3" type="primary">hit1</name>
    <name evidence="3" type="ORF">Lsha_0224</name>
</gene>
<dbReference type="Gene3D" id="3.30.428.10">
    <property type="entry name" value="HIT-like"/>
    <property type="match status" value="1"/>
</dbReference>
<dbReference type="RefSeq" id="WP_018577068.1">
    <property type="nucleotide sequence ID" value="NZ_KB892394.1"/>
</dbReference>
<proteinExistence type="predicted"/>
<dbReference type="InterPro" id="IPR011146">
    <property type="entry name" value="HIT-like"/>
</dbReference>
<comment type="caution">
    <text evidence="3">The sequence shown here is derived from an EMBL/GenBank/DDBJ whole genome shotgun (WGS) entry which is preliminary data.</text>
</comment>
<dbReference type="PIRSF" id="PIRSF000714">
    <property type="entry name" value="HIT"/>
    <property type="match status" value="1"/>
</dbReference>
<dbReference type="GO" id="GO:0016787">
    <property type="term" value="F:hydrolase activity"/>
    <property type="evidence" value="ECO:0007669"/>
    <property type="project" value="UniProtKB-KW"/>
</dbReference>
<dbReference type="AlphaFoldDB" id="A0A0W0Z9T4"/>
<evidence type="ECO:0000259" key="2">
    <source>
        <dbReference type="PROSITE" id="PS51084"/>
    </source>
</evidence>
<dbReference type="InterPro" id="IPR026026">
    <property type="entry name" value="HIT_Hint"/>
</dbReference>
<protein>
    <submittedName>
        <fullName evidence="3">Diadenosine tetraphosphate (Ap4A) hydrolase-like HIT family hydrolase</fullName>
    </submittedName>
</protein>
<reference evidence="3 4" key="1">
    <citation type="submission" date="2015-11" db="EMBL/GenBank/DDBJ databases">
        <title>Genomic analysis of 38 Legionella species identifies large and diverse effector repertoires.</title>
        <authorList>
            <person name="Burstein D."/>
            <person name="Amaro F."/>
            <person name="Zusman T."/>
            <person name="Lifshitz Z."/>
            <person name="Cohen O."/>
            <person name="Gilbert J.A."/>
            <person name="Pupko T."/>
            <person name="Shuman H.A."/>
            <person name="Segal G."/>
        </authorList>
    </citation>
    <scope>NUCLEOTIDE SEQUENCE [LARGE SCALE GENOMIC DNA]</scope>
    <source>
        <strain evidence="3 4">ATCC 49655</strain>
    </source>
</reference>
<dbReference type="STRING" id="1122169.Lsha_0224"/>
<accession>A0A0W0Z9T4</accession>
<dbReference type="OrthoDB" id="9799145at2"/>